<protein>
    <submittedName>
        <fullName evidence="1">Uncharacterized protein</fullName>
    </submittedName>
</protein>
<name>A0ACC2B7B3_DIPCM</name>
<proteinExistence type="predicted"/>
<gene>
    <name evidence="1" type="ORF">O6H91_17G060600</name>
</gene>
<sequence>MASAAAGAGAAASKAARKAAFKRYPVSPALKRFLGVGEISRPDSLKQVWAYVKSHALQNPLRRREIVCDEKLKSIFGGKDKVDFLEVPGLLSSHFSKST</sequence>
<evidence type="ECO:0000313" key="1">
    <source>
        <dbReference type="EMBL" id="KAJ7525648.1"/>
    </source>
</evidence>
<dbReference type="EMBL" id="CM055108">
    <property type="protein sequence ID" value="KAJ7525648.1"/>
    <property type="molecule type" value="Genomic_DNA"/>
</dbReference>
<organism evidence="1 2">
    <name type="scientific">Diphasiastrum complanatum</name>
    <name type="common">Issler's clubmoss</name>
    <name type="synonym">Lycopodium complanatum</name>
    <dbReference type="NCBI Taxonomy" id="34168"/>
    <lineage>
        <taxon>Eukaryota</taxon>
        <taxon>Viridiplantae</taxon>
        <taxon>Streptophyta</taxon>
        <taxon>Embryophyta</taxon>
        <taxon>Tracheophyta</taxon>
        <taxon>Lycopodiopsida</taxon>
        <taxon>Lycopodiales</taxon>
        <taxon>Lycopodiaceae</taxon>
        <taxon>Lycopodioideae</taxon>
        <taxon>Diphasiastrum</taxon>
    </lineage>
</organism>
<evidence type="ECO:0000313" key="2">
    <source>
        <dbReference type="Proteomes" id="UP001162992"/>
    </source>
</evidence>
<dbReference type="Proteomes" id="UP001162992">
    <property type="component" value="Chromosome 17"/>
</dbReference>
<keyword evidence="2" id="KW-1185">Reference proteome</keyword>
<accession>A0ACC2B7B3</accession>
<reference evidence="2" key="1">
    <citation type="journal article" date="2024" name="Proc. Natl. Acad. Sci. U.S.A.">
        <title>Extraordinary preservation of gene collinearity over three hundred million years revealed in homosporous lycophytes.</title>
        <authorList>
            <person name="Li C."/>
            <person name="Wickell D."/>
            <person name="Kuo L.Y."/>
            <person name="Chen X."/>
            <person name="Nie B."/>
            <person name="Liao X."/>
            <person name="Peng D."/>
            <person name="Ji J."/>
            <person name="Jenkins J."/>
            <person name="Williams M."/>
            <person name="Shu S."/>
            <person name="Plott C."/>
            <person name="Barry K."/>
            <person name="Rajasekar S."/>
            <person name="Grimwood J."/>
            <person name="Han X."/>
            <person name="Sun S."/>
            <person name="Hou Z."/>
            <person name="He W."/>
            <person name="Dai G."/>
            <person name="Sun C."/>
            <person name="Schmutz J."/>
            <person name="Leebens-Mack J.H."/>
            <person name="Li F.W."/>
            <person name="Wang L."/>
        </authorList>
    </citation>
    <scope>NUCLEOTIDE SEQUENCE [LARGE SCALE GENOMIC DNA]</scope>
    <source>
        <strain evidence="2">cv. PW_Plant_1</strain>
    </source>
</reference>
<comment type="caution">
    <text evidence="1">The sequence shown here is derived from an EMBL/GenBank/DDBJ whole genome shotgun (WGS) entry which is preliminary data.</text>
</comment>